<proteinExistence type="predicted"/>
<dbReference type="Pfam" id="PF18701">
    <property type="entry name" value="DUF5641"/>
    <property type="match status" value="1"/>
</dbReference>
<feature type="domain" description="DUF5641" evidence="2">
    <location>
        <begin position="538"/>
        <end position="629"/>
    </location>
</feature>
<reference evidence="3 4" key="1">
    <citation type="submission" date="2020-02" db="EMBL/GenBank/DDBJ databases">
        <authorList>
            <person name="Ferguson B K."/>
        </authorList>
    </citation>
    <scope>NUCLEOTIDE SEQUENCE [LARGE SCALE GENOMIC DNA]</scope>
</reference>
<dbReference type="InterPro" id="IPR040676">
    <property type="entry name" value="DUF5641"/>
</dbReference>
<dbReference type="GO" id="GO:0008270">
    <property type="term" value="F:zinc ion binding"/>
    <property type="evidence" value="ECO:0007669"/>
    <property type="project" value="InterPro"/>
</dbReference>
<dbReference type="InterPro" id="IPR043128">
    <property type="entry name" value="Rev_trsase/Diguanyl_cyclase"/>
</dbReference>
<dbReference type="GO" id="GO:0071897">
    <property type="term" value="P:DNA biosynthetic process"/>
    <property type="evidence" value="ECO:0007669"/>
    <property type="project" value="UniProtKB-ARBA"/>
</dbReference>
<evidence type="ECO:0000313" key="3">
    <source>
        <dbReference type="EMBL" id="CAB0042454.1"/>
    </source>
</evidence>
<dbReference type="SUPFAM" id="SSF56672">
    <property type="entry name" value="DNA/RNA polymerases"/>
    <property type="match status" value="1"/>
</dbReference>
<feature type="compositionally biased region" description="Polar residues" evidence="1">
    <location>
        <begin position="368"/>
        <end position="386"/>
    </location>
</feature>
<keyword evidence="4" id="KW-1185">Reference proteome</keyword>
<dbReference type="PANTHER" id="PTHR47331">
    <property type="entry name" value="PHD-TYPE DOMAIN-CONTAINING PROTEIN"/>
    <property type="match status" value="1"/>
</dbReference>
<dbReference type="GO" id="GO:0003676">
    <property type="term" value="F:nucleic acid binding"/>
    <property type="evidence" value="ECO:0007669"/>
    <property type="project" value="InterPro"/>
</dbReference>
<feature type="compositionally biased region" description="Basic residues" evidence="1">
    <location>
        <begin position="642"/>
        <end position="653"/>
    </location>
</feature>
<dbReference type="Proteomes" id="UP000479190">
    <property type="component" value="Unassembled WGS sequence"/>
</dbReference>
<organism evidence="3 4">
    <name type="scientific">Trichogramma brassicae</name>
    <dbReference type="NCBI Taxonomy" id="86971"/>
    <lineage>
        <taxon>Eukaryota</taxon>
        <taxon>Metazoa</taxon>
        <taxon>Ecdysozoa</taxon>
        <taxon>Arthropoda</taxon>
        <taxon>Hexapoda</taxon>
        <taxon>Insecta</taxon>
        <taxon>Pterygota</taxon>
        <taxon>Neoptera</taxon>
        <taxon>Endopterygota</taxon>
        <taxon>Hymenoptera</taxon>
        <taxon>Apocrita</taxon>
        <taxon>Proctotrupomorpha</taxon>
        <taxon>Chalcidoidea</taxon>
        <taxon>Trichogrammatidae</taxon>
        <taxon>Trichogramma</taxon>
    </lineage>
</organism>
<protein>
    <recommendedName>
        <fullName evidence="2">DUF5641 domain-containing protein</fullName>
    </recommendedName>
</protein>
<sequence>MGRSRVVRTLEEEQALLAARRVRNAENQRRRRQAARIAAIEKRRNAPIPEDYLGKMDTLCMHCNAKHFENEKVSNKGLSFNDCCSHGGVRLEPTPEFPPELRDLFNEILKYLFGMKHQWHQVPSQPGPGEAAQECHLPPLPQQLQATTRGSTEATTLKRPANAKFKYTTHTHTLHTIELSRIANRLRNSYQIKTFCTNLVPIDPIRTRGPDQEQRQRSSEIFGHISFRKECIRPEAPPFPPPGPDEKIATFIAKIRLLMNKISPQWSEKKQLDRIYENLHSKYLKNIKRSQFNNFKELILIGLEEESLIDKEQNYKPPPTERSLVPKAAYASKKNNNNNDTKKNEIAAIENKLASRSFTNNSRRKNDNTASKESQQQKPAQQTAASANDRDKPTRNDHCWICDASDHWAMFCPNKDGDTRNSTQKMTQMMSAQKPKRTKSPASLQREMDIAFKGMQQKDIFLYLDDAVIFAKTPEEHYSKLQRFLQRARKLVTIILVLENRATYARLDRPPRRRSAQPKSFFVGLLGRYDEKKFCLRKRYRVAQNLADEFWKRWIREYAPTLLKRSKWTASDEPLRAGDHVVVVDPNASRNVWLKGRVIETFPAVDGQVRVVKVRTRNANRFTRCNHRLTRQLVNFVPTPSTRKHQRQHRHRPALQQPAPAAHRHFQLPKRTTPPKKLIPCNKMLAQPYLSLCRCVFQSRRQYQQEKRNLFSPKNYRQKLSKLLQKSYNGIIRLFTEYVNGRSRWLHRLA</sequence>
<accession>A0A6H5IYN9</accession>
<dbReference type="InterPro" id="IPR043502">
    <property type="entry name" value="DNA/RNA_pol_sf"/>
</dbReference>
<evidence type="ECO:0000256" key="1">
    <source>
        <dbReference type="SAM" id="MobiDB-lite"/>
    </source>
</evidence>
<dbReference type="InterPro" id="IPR036875">
    <property type="entry name" value="Znf_CCHC_sf"/>
</dbReference>
<dbReference type="PANTHER" id="PTHR47331:SF6">
    <property type="entry name" value="DOUBLECORTIN DOMAIN-CONTAINING PROTEIN"/>
    <property type="match status" value="1"/>
</dbReference>
<dbReference type="EMBL" id="CADCXV010001195">
    <property type="protein sequence ID" value="CAB0042454.1"/>
    <property type="molecule type" value="Genomic_DNA"/>
</dbReference>
<evidence type="ECO:0000313" key="4">
    <source>
        <dbReference type="Proteomes" id="UP000479190"/>
    </source>
</evidence>
<dbReference type="OrthoDB" id="7696245at2759"/>
<dbReference type="Gene3D" id="3.30.70.270">
    <property type="match status" value="1"/>
</dbReference>
<feature type="region of interest" description="Disordered" evidence="1">
    <location>
        <begin position="640"/>
        <end position="663"/>
    </location>
</feature>
<feature type="region of interest" description="Disordered" evidence="1">
    <location>
        <begin position="313"/>
        <end position="395"/>
    </location>
</feature>
<name>A0A6H5IYN9_9HYME</name>
<gene>
    <name evidence="3" type="ORF">TBRA_LOCUS14073</name>
</gene>
<dbReference type="AlphaFoldDB" id="A0A6H5IYN9"/>
<evidence type="ECO:0000259" key="2">
    <source>
        <dbReference type="Pfam" id="PF18701"/>
    </source>
</evidence>
<dbReference type="SUPFAM" id="SSF57756">
    <property type="entry name" value="Retrovirus zinc finger-like domains"/>
    <property type="match status" value="1"/>
</dbReference>